<evidence type="ECO:0008006" key="3">
    <source>
        <dbReference type="Google" id="ProtNLM"/>
    </source>
</evidence>
<dbReference type="InterPro" id="IPR032675">
    <property type="entry name" value="LRR_dom_sf"/>
</dbReference>
<dbReference type="SUPFAM" id="SSF52047">
    <property type="entry name" value="RNI-like"/>
    <property type="match status" value="1"/>
</dbReference>
<evidence type="ECO:0000313" key="2">
    <source>
        <dbReference type="Proteomes" id="UP001059617"/>
    </source>
</evidence>
<sequence length="368" mass="39608">MPETLVLRVRLNRSYDGHPPRPGEVRYPGDSAWRRAAELSRCDPETAVSELWRDGRVPEWVNLAVAGRTGTATVVEVVCCGRFTDDDARLYHAEEGTPPFHVVSPILPPQYDGTPFSVHAGAECWGRADLDDLTAVADRVRSFDLMTDEFDGESLAAVPDLPRLEVFRHRVCTLRADALSAFARFPGLRTLSLYLADSRAFHAGAGGRQLPALTHVALTGLPSRPWDHAILAEAAPAVSTLSLGAAQTLWLDGTWSPSVRSLNLEAADVAGSTLLPAQLDRLRVNLTAGTDEMVAGLLVGVTELDSLSLRGTPVTDAIVPLIDRLGLRHVDLAGTAVSTATVHRFRPAPPGTTVYDEAGITVLKHPTT</sequence>
<gene>
    <name evidence="1" type="ORF">Dfulv_27320</name>
</gene>
<reference evidence="1" key="2">
    <citation type="submission" date="2022-09" db="EMBL/GenBank/DDBJ databases">
        <title>Biosynthetic gene clusters of Dactylosporangioum fulvum.</title>
        <authorList>
            <person name="Caradec T."/>
        </authorList>
    </citation>
    <scope>NUCLEOTIDE SEQUENCE</scope>
    <source>
        <strain evidence="1">NRRL B-16292</strain>
    </source>
</reference>
<reference evidence="1" key="1">
    <citation type="submission" date="2021-04" db="EMBL/GenBank/DDBJ databases">
        <authorList>
            <person name="Hartkoorn R.C."/>
            <person name="Beaudoing E."/>
            <person name="Hot D."/>
        </authorList>
    </citation>
    <scope>NUCLEOTIDE SEQUENCE</scope>
    <source>
        <strain evidence="1">NRRL B-16292</strain>
    </source>
</reference>
<name>A0ABY5VN55_9ACTN</name>
<evidence type="ECO:0000313" key="1">
    <source>
        <dbReference type="EMBL" id="UWP78880.1"/>
    </source>
</evidence>
<accession>A0ABY5VN55</accession>
<dbReference type="Proteomes" id="UP001059617">
    <property type="component" value="Chromosome"/>
</dbReference>
<dbReference type="RefSeq" id="WP_259856303.1">
    <property type="nucleotide sequence ID" value="NZ_BAAAST010000075.1"/>
</dbReference>
<protein>
    <recommendedName>
        <fullName evidence="3">Leucine-rich repeat domain-containing protein</fullName>
    </recommendedName>
</protein>
<dbReference type="Gene3D" id="3.80.10.10">
    <property type="entry name" value="Ribonuclease Inhibitor"/>
    <property type="match status" value="1"/>
</dbReference>
<proteinExistence type="predicted"/>
<keyword evidence="2" id="KW-1185">Reference proteome</keyword>
<organism evidence="1 2">
    <name type="scientific">Dactylosporangium fulvum</name>
    <dbReference type="NCBI Taxonomy" id="53359"/>
    <lineage>
        <taxon>Bacteria</taxon>
        <taxon>Bacillati</taxon>
        <taxon>Actinomycetota</taxon>
        <taxon>Actinomycetes</taxon>
        <taxon>Micromonosporales</taxon>
        <taxon>Micromonosporaceae</taxon>
        <taxon>Dactylosporangium</taxon>
    </lineage>
</organism>
<dbReference type="EMBL" id="CP073720">
    <property type="protein sequence ID" value="UWP78880.1"/>
    <property type="molecule type" value="Genomic_DNA"/>
</dbReference>